<keyword evidence="4" id="KW-0472">Membrane</keyword>
<evidence type="ECO:0000313" key="6">
    <source>
        <dbReference type="EMBL" id="EKC33969.1"/>
    </source>
</evidence>
<dbReference type="InParanoid" id="K1QS10"/>
<dbReference type="GO" id="GO:0007166">
    <property type="term" value="P:cell surface receptor signaling pathway"/>
    <property type="evidence" value="ECO:0007669"/>
    <property type="project" value="InterPro"/>
</dbReference>
<organism evidence="6">
    <name type="scientific">Magallana gigas</name>
    <name type="common">Pacific oyster</name>
    <name type="synonym">Crassostrea gigas</name>
    <dbReference type="NCBI Taxonomy" id="29159"/>
    <lineage>
        <taxon>Eukaryota</taxon>
        <taxon>Metazoa</taxon>
        <taxon>Spiralia</taxon>
        <taxon>Lophotrochozoa</taxon>
        <taxon>Mollusca</taxon>
        <taxon>Bivalvia</taxon>
        <taxon>Autobranchia</taxon>
        <taxon>Pteriomorphia</taxon>
        <taxon>Ostreida</taxon>
        <taxon>Ostreoidea</taxon>
        <taxon>Ostreidae</taxon>
        <taxon>Magallana</taxon>
    </lineage>
</organism>
<dbReference type="Pfam" id="PF00002">
    <property type="entry name" value="7tm_2"/>
    <property type="match status" value="1"/>
</dbReference>
<dbReference type="InterPro" id="IPR000832">
    <property type="entry name" value="GPCR_2_secretin-like"/>
</dbReference>
<evidence type="ECO:0000256" key="3">
    <source>
        <dbReference type="ARBA" id="ARBA00022989"/>
    </source>
</evidence>
<dbReference type="AlphaFoldDB" id="K1QS10"/>
<dbReference type="EMBL" id="JH816631">
    <property type="protein sequence ID" value="EKC33969.1"/>
    <property type="molecule type" value="Genomic_DNA"/>
</dbReference>
<evidence type="ECO:0000259" key="5">
    <source>
        <dbReference type="PROSITE" id="PS50261"/>
    </source>
</evidence>
<accession>K1QS10</accession>
<keyword evidence="3" id="KW-1133">Transmembrane helix</keyword>
<comment type="subcellular location">
    <subcellularLocation>
        <location evidence="1">Membrane</location>
        <topology evidence="1">Multi-pass membrane protein</topology>
    </subcellularLocation>
</comment>
<dbReference type="PANTHER" id="PTHR45902:SF4">
    <property type="entry name" value="G-PROTEIN COUPLED RECEPTORS FAMILY 2 PROFILE 2 DOMAIN-CONTAINING PROTEIN"/>
    <property type="match status" value="1"/>
</dbReference>
<dbReference type="PANTHER" id="PTHR45902">
    <property type="entry name" value="LATROPHILIN RECEPTOR-LIKE PROTEIN A"/>
    <property type="match status" value="1"/>
</dbReference>
<protein>
    <submittedName>
        <fullName evidence="6">G-protein coupled receptor Mth2</fullName>
    </submittedName>
</protein>
<keyword evidence="2" id="KW-0812">Transmembrane</keyword>
<dbReference type="Gene3D" id="1.20.1070.10">
    <property type="entry name" value="Rhodopsin 7-helix transmembrane proteins"/>
    <property type="match status" value="1"/>
</dbReference>
<dbReference type="GO" id="GO:0004930">
    <property type="term" value="F:G protein-coupled receptor activity"/>
    <property type="evidence" value="ECO:0007669"/>
    <property type="project" value="InterPro"/>
</dbReference>
<feature type="domain" description="G-protein coupled receptors family 2 profile 2" evidence="5">
    <location>
        <begin position="53"/>
        <end position="299"/>
    </location>
</feature>
<evidence type="ECO:0000256" key="2">
    <source>
        <dbReference type="ARBA" id="ARBA00022692"/>
    </source>
</evidence>
<evidence type="ECO:0000256" key="4">
    <source>
        <dbReference type="ARBA" id="ARBA00023136"/>
    </source>
</evidence>
<dbReference type="FunCoup" id="K1QS10">
    <property type="interactions" value="114"/>
</dbReference>
<dbReference type="GO" id="GO:0016020">
    <property type="term" value="C:membrane"/>
    <property type="evidence" value="ECO:0007669"/>
    <property type="project" value="UniProtKB-SubCell"/>
</dbReference>
<reference evidence="6" key="1">
    <citation type="journal article" date="2012" name="Nature">
        <title>The oyster genome reveals stress adaptation and complexity of shell formation.</title>
        <authorList>
            <person name="Zhang G."/>
            <person name="Fang X."/>
            <person name="Guo X."/>
            <person name="Li L."/>
            <person name="Luo R."/>
            <person name="Xu F."/>
            <person name="Yang P."/>
            <person name="Zhang L."/>
            <person name="Wang X."/>
            <person name="Qi H."/>
            <person name="Xiong Z."/>
            <person name="Que H."/>
            <person name="Xie Y."/>
            <person name="Holland P.W."/>
            <person name="Paps J."/>
            <person name="Zhu Y."/>
            <person name="Wu F."/>
            <person name="Chen Y."/>
            <person name="Wang J."/>
            <person name="Peng C."/>
            <person name="Meng J."/>
            <person name="Yang L."/>
            <person name="Liu J."/>
            <person name="Wen B."/>
            <person name="Zhang N."/>
            <person name="Huang Z."/>
            <person name="Zhu Q."/>
            <person name="Feng Y."/>
            <person name="Mount A."/>
            <person name="Hedgecock D."/>
            <person name="Xu Z."/>
            <person name="Liu Y."/>
            <person name="Domazet-Loso T."/>
            <person name="Du Y."/>
            <person name="Sun X."/>
            <person name="Zhang S."/>
            <person name="Liu B."/>
            <person name="Cheng P."/>
            <person name="Jiang X."/>
            <person name="Li J."/>
            <person name="Fan D."/>
            <person name="Wang W."/>
            <person name="Fu W."/>
            <person name="Wang T."/>
            <person name="Wang B."/>
            <person name="Zhang J."/>
            <person name="Peng Z."/>
            <person name="Li Y."/>
            <person name="Li N."/>
            <person name="Wang J."/>
            <person name="Chen M."/>
            <person name="He Y."/>
            <person name="Tan F."/>
            <person name="Song X."/>
            <person name="Zheng Q."/>
            <person name="Huang R."/>
            <person name="Yang H."/>
            <person name="Du X."/>
            <person name="Chen L."/>
            <person name="Yang M."/>
            <person name="Gaffney P.M."/>
            <person name="Wang S."/>
            <person name="Luo L."/>
            <person name="She Z."/>
            <person name="Ming Y."/>
            <person name="Huang W."/>
            <person name="Zhang S."/>
            <person name="Huang B."/>
            <person name="Zhang Y."/>
            <person name="Qu T."/>
            <person name="Ni P."/>
            <person name="Miao G."/>
            <person name="Wang J."/>
            <person name="Wang Q."/>
            <person name="Steinberg C.E."/>
            <person name="Wang H."/>
            <person name="Li N."/>
            <person name="Qian L."/>
            <person name="Zhang G."/>
            <person name="Li Y."/>
            <person name="Yang H."/>
            <person name="Liu X."/>
            <person name="Wang J."/>
            <person name="Yin Y."/>
            <person name="Wang J."/>
        </authorList>
    </citation>
    <scope>NUCLEOTIDE SEQUENCE [LARGE SCALE GENOMIC DNA]</scope>
    <source>
        <strain evidence="6">05x7-T-G4-1.051#20</strain>
    </source>
</reference>
<gene>
    <name evidence="6" type="ORF">CGI_10021040</name>
</gene>
<sequence length="323" mass="36540">MDQKEFRTLANNPDIRSLPFHYRQDDEIYRICVADILPLFNTGGIAQGPRILLWSITLGVNVMSIVSLLLTISIYIKVKTLQTLAGKNNMILFVSLTITLSIHQLSQVGTFSDLACAVFGVSLHYFWLLSFFCMTICSYHMNKVFHQNNLVTMRQKSAIFLKYLSVVIIGPAIIVSANIIGTFAIQMDGTLGYGQIRCFIDNRHSLLASFVVPVAFLCSANTIFFIRTLISIKKTPDVPENTKKRNEFTIFVRLFTVTGLTWILQIVDAFLQFSAFSFAAEVINGLQGVAIFMAFITNNRVIHLLKREFEERAIPDRLYAVKK</sequence>
<dbReference type="InterPro" id="IPR053231">
    <property type="entry name" value="GPCR_LN-TM7"/>
</dbReference>
<dbReference type="InterPro" id="IPR017981">
    <property type="entry name" value="GPCR_2-like_7TM"/>
</dbReference>
<evidence type="ECO:0000256" key="1">
    <source>
        <dbReference type="ARBA" id="ARBA00004141"/>
    </source>
</evidence>
<proteinExistence type="predicted"/>
<dbReference type="PROSITE" id="PS50261">
    <property type="entry name" value="G_PROTEIN_RECEP_F2_4"/>
    <property type="match status" value="1"/>
</dbReference>
<name>K1QS10_MAGGI</name>
<dbReference type="CDD" id="cd15039">
    <property type="entry name" value="7tmB3_Methuselah-like"/>
    <property type="match status" value="1"/>
</dbReference>
<dbReference type="HOGENOM" id="CLU_002753_3_0_1"/>
<keyword evidence="6" id="KW-0675">Receptor</keyword>